<dbReference type="OrthoDB" id="2143914at2759"/>
<dbReference type="SMART" id="SM00717">
    <property type="entry name" value="SANT"/>
    <property type="match status" value="2"/>
</dbReference>
<keyword evidence="1" id="KW-0805">Transcription regulation</keyword>
<feature type="non-terminal residue" evidence="6">
    <location>
        <position position="1"/>
    </location>
</feature>
<dbReference type="PROSITE" id="PS50090">
    <property type="entry name" value="MYB_LIKE"/>
    <property type="match status" value="1"/>
</dbReference>
<dbReference type="InterPro" id="IPR001005">
    <property type="entry name" value="SANT/Myb"/>
</dbReference>
<dbReference type="AlphaFoldDB" id="A0A814WLP2"/>
<dbReference type="Gene3D" id="1.10.10.60">
    <property type="entry name" value="Homeodomain-like"/>
    <property type="match status" value="1"/>
</dbReference>
<dbReference type="InterPro" id="IPR051575">
    <property type="entry name" value="Myb-like_DNA-bd"/>
</dbReference>
<evidence type="ECO:0000313" key="6">
    <source>
        <dbReference type="EMBL" id="CAF1202891.1"/>
    </source>
</evidence>
<protein>
    <recommendedName>
        <fullName evidence="5">Myb-like domain-containing protein</fullName>
    </recommendedName>
</protein>
<keyword evidence="2" id="KW-0238">DNA-binding</keyword>
<dbReference type="Proteomes" id="UP000681722">
    <property type="component" value="Unassembled WGS sequence"/>
</dbReference>
<dbReference type="EMBL" id="CAJNOQ010008646">
    <property type="protein sequence ID" value="CAF1202891.1"/>
    <property type="molecule type" value="Genomic_DNA"/>
</dbReference>
<evidence type="ECO:0000256" key="2">
    <source>
        <dbReference type="ARBA" id="ARBA00023125"/>
    </source>
</evidence>
<dbReference type="GO" id="GO:0042795">
    <property type="term" value="P:snRNA transcription by RNA polymerase II"/>
    <property type="evidence" value="ECO:0007669"/>
    <property type="project" value="TreeGrafter"/>
</dbReference>
<sequence length="240" mass="27996">AYMLGDRRIRDIYHVWVHLNPELNTGPFTIAEDAALLQSIKVFQMLNPAKKIQWTTICDSVPNRSAPQCRQRYGYLRSANAAQPPPEYTNDLDDKLFGLAKLYPSNWVRISSEMDGIKITTLQQRYRKLVRSMTLEQWLENQSDTTREFLHLFYSSTSPWSTSNKRKKTEQTEDDIGQVHLTTKQIQIIDQQKQRFLTIVTNIMKQNQPRRLIYPSSIPASFRGKNTASSCRDFDKKFET</sequence>
<feature type="domain" description="Myb-like" evidence="5">
    <location>
        <begin position="20"/>
        <end position="77"/>
    </location>
</feature>
<dbReference type="GO" id="GO:0000978">
    <property type="term" value="F:RNA polymerase II cis-regulatory region sequence-specific DNA binding"/>
    <property type="evidence" value="ECO:0007669"/>
    <property type="project" value="TreeGrafter"/>
</dbReference>
<keyword evidence="3" id="KW-0804">Transcription</keyword>
<dbReference type="SUPFAM" id="SSF46689">
    <property type="entry name" value="Homeodomain-like"/>
    <property type="match status" value="1"/>
</dbReference>
<dbReference type="PANTHER" id="PTHR46621:SF1">
    <property type="entry name" value="SNRNA-ACTIVATING PROTEIN COMPLEX SUBUNIT 4"/>
    <property type="match status" value="1"/>
</dbReference>
<evidence type="ECO:0000256" key="3">
    <source>
        <dbReference type="ARBA" id="ARBA00023163"/>
    </source>
</evidence>
<dbReference type="EMBL" id="CAJOBC010008693">
    <property type="protein sequence ID" value="CAF3968425.1"/>
    <property type="molecule type" value="Genomic_DNA"/>
</dbReference>
<dbReference type="Proteomes" id="UP000663829">
    <property type="component" value="Unassembled WGS sequence"/>
</dbReference>
<evidence type="ECO:0000259" key="5">
    <source>
        <dbReference type="PROSITE" id="PS50090"/>
    </source>
</evidence>
<proteinExistence type="predicted"/>
<comment type="caution">
    <text evidence="6">The sequence shown here is derived from an EMBL/GenBank/DDBJ whole genome shotgun (WGS) entry which is preliminary data.</text>
</comment>
<evidence type="ECO:0000313" key="8">
    <source>
        <dbReference type="Proteomes" id="UP000663829"/>
    </source>
</evidence>
<keyword evidence="8" id="KW-1185">Reference proteome</keyword>
<dbReference type="InterPro" id="IPR009057">
    <property type="entry name" value="Homeodomain-like_sf"/>
</dbReference>
<gene>
    <name evidence="6" type="ORF">GPM918_LOCUS23814</name>
    <name evidence="7" type="ORF">SRO942_LOCUS23872</name>
</gene>
<keyword evidence="4" id="KW-0539">Nucleus</keyword>
<dbReference type="GO" id="GO:0042796">
    <property type="term" value="P:snRNA transcription by RNA polymerase III"/>
    <property type="evidence" value="ECO:0007669"/>
    <property type="project" value="TreeGrafter"/>
</dbReference>
<name>A0A814WLP2_9BILA</name>
<evidence type="ECO:0000256" key="4">
    <source>
        <dbReference type="ARBA" id="ARBA00023242"/>
    </source>
</evidence>
<evidence type="ECO:0000313" key="7">
    <source>
        <dbReference type="EMBL" id="CAF3968425.1"/>
    </source>
</evidence>
<dbReference type="CDD" id="cd00167">
    <property type="entry name" value="SANT"/>
    <property type="match status" value="1"/>
</dbReference>
<dbReference type="GO" id="GO:0019185">
    <property type="term" value="C:snRNA-activating protein complex"/>
    <property type="evidence" value="ECO:0007669"/>
    <property type="project" value="TreeGrafter"/>
</dbReference>
<accession>A0A814WLP2</accession>
<reference evidence="6" key="1">
    <citation type="submission" date="2021-02" db="EMBL/GenBank/DDBJ databases">
        <authorList>
            <person name="Nowell W R."/>
        </authorList>
    </citation>
    <scope>NUCLEOTIDE SEQUENCE</scope>
</reference>
<organism evidence="6 8">
    <name type="scientific">Didymodactylos carnosus</name>
    <dbReference type="NCBI Taxonomy" id="1234261"/>
    <lineage>
        <taxon>Eukaryota</taxon>
        <taxon>Metazoa</taxon>
        <taxon>Spiralia</taxon>
        <taxon>Gnathifera</taxon>
        <taxon>Rotifera</taxon>
        <taxon>Eurotatoria</taxon>
        <taxon>Bdelloidea</taxon>
        <taxon>Philodinida</taxon>
        <taxon>Philodinidae</taxon>
        <taxon>Didymodactylos</taxon>
    </lineage>
</organism>
<dbReference type="GO" id="GO:0001006">
    <property type="term" value="F:RNA polymerase III type 3 promoter sequence-specific DNA binding"/>
    <property type="evidence" value="ECO:0007669"/>
    <property type="project" value="TreeGrafter"/>
</dbReference>
<evidence type="ECO:0000256" key="1">
    <source>
        <dbReference type="ARBA" id="ARBA00023015"/>
    </source>
</evidence>
<dbReference type="PANTHER" id="PTHR46621">
    <property type="entry name" value="SNRNA-ACTIVATING PROTEIN COMPLEX SUBUNIT 4"/>
    <property type="match status" value="1"/>
</dbReference>